<keyword evidence="2" id="KW-1185">Reference proteome</keyword>
<dbReference type="EMBL" id="MCFL01000041">
    <property type="protein sequence ID" value="ORZ32878.1"/>
    <property type="molecule type" value="Genomic_DNA"/>
</dbReference>
<evidence type="ECO:0000313" key="1">
    <source>
        <dbReference type="EMBL" id="ORZ32878.1"/>
    </source>
</evidence>
<dbReference type="OrthoDB" id="1723750at2759"/>
<evidence type="ECO:0000313" key="2">
    <source>
        <dbReference type="Proteomes" id="UP000193411"/>
    </source>
</evidence>
<proteinExistence type="predicted"/>
<dbReference type="Gene3D" id="3.40.50.150">
    <property type="entry name" value="Vaccinia Virus protein VP39"/>
    <property type="match status" value="1"/>
</dbReference>
<gene>
    <name evidence="1" type="ORF">BCR44DRAFT_1226637</name>
</gene>
<dbReference type="InterPro" id="IPR029063">
    <property type="entry name" value="SAM-dependent_MTases_sf"/>
</dbReference>
<dbReference type="Proteomes" id="UP000193411">
    <property type="component" value="Unassembled WGS sequence"/>
</dbReference>
<organism evidence="1 2">
    <name type="scientific">Catenaria anguillulae PL171</name>
    <dbReference type="NCBI Taxonomy" id="765915"/>
    <lineage>
        <taxon>Eukaryota</taxon>
        <taxon>Fungi</taxon>
        <taxon>Fungi incertae sedis</taxon>
        <taxon>Blastocladiomycota</taxon>
        <taxon>Blastocladiomycetes</taxon>
        <taxon>Blastocladiales</taxon>
        <taxon>Catenariaceae</taxon>
        <taxon>Catenaria</taxon>
    </lineage>
</organism>
<sequence>MFFNFVQQAGTVSLDDKTPDETTPQVIPIVPATPYVPPLEGSVSVVGERIADLPKHLAAVYRRHISDIHFAIAAKDDQVLSQTITNSTDLIPGVYEGGAKTWECSIDLAQFLLQEAAVPAGSLVLELGCGSAVPSLRSCHCLDRHWVL</sequence>
<dbReference type="AlphaFoldDB" id="A0A1Y2HE71"/>
<accession>A0A1Y2HE71</accession>
<comment type="caution">
    <text evidence="1">The sequence shown here is derived from an EMBL/GenBank/DDBJ whole genome shotgun (WGS) entry which is preliminary data.</text>
</comment>
<reference evidence="1 2" key="1">
    <citation type="submission" date="2016-07" db="EMBL/GenBank/DDBJ databases">
        <title>Pervasive Adenine N6-methylation of Active Genes in Fungi.</title>
        <authorList>
            <consortium name="DOE Joint Genome Institute"/>
            <person name="Mondo S.J."/>
            <person name="Dannebaum R.O."/>
            <person name="Kuo R.C."/>
            <person name="Labutti K."/>
            <person name="Haridas S."/>
            <person name="Kuo A."/>
            <person name="Salamov A."/>
            <person name="Ahrendt S.R."/>
            <person name="Lipzen A."/>
            <person name="Sullivan W."/>
            <person name="Andreopoulos W.B."/>
            <person name="Clum A."/>
            <person name="Lindquist E."/>
            <person name="Daum C."/>
            <person name="Ramamoorthy G.K."/>
            <person name="Gryganskyi A."/>
            <person name="Culley D."/>
            <person name="Magnuson J.K."/>
            <person name="James T.Y."/>
            <person name="O'Malley M.A."/>
            <person name="Stajich J.E."/>
            <person name="Spatafora J.W."/>
            <person name="Visel A."/>
            <person name="Grigoriev I.V."/>
        </authorList>
    </citation>
    <scope>NUCLEOTIDE SEQUENCE [LARGE SCALE GENOMIC DNA]</scope>
    <source>
        <strain evidence="1 2">PL171</strain>
    </source>
</reference>
<protein>
    <submittedName>
        <fullName evidence="1">Uncharacterized protein</fullName>
    </submittedName>
</protein>
<dbReference type="STRING" id="765915.A0A1Y2HE71"/>
<name>A0A1Y2HE71_9FUNG</name>